<feature type="signal peptide" evidence="1">
    <location>
        <begin position="1"/>
        <end position="31"/>
    </location>
</feature>
<evidence type="ECO:0000313" key="2">
    <source>
        <dbReference type="EMBL" id="MDA7086944.1"/>
    </source>
</evidence>
<reference evidence="2 3" key="1">
    <citation type="submission" date="2023-01" db="EMBL/GenBank/DDBJ databases">
        <title>Pseudomonas SA3-5T sp. nov., isolated from tidal flat sediment.</title>
        <authorList>
            <person name="Kim H.S."/>
            <person name="Kim J.-S."/>
            <person name="Suh M.K."/>
            <person name="Eom M.K."/>
            <person name="Lee J.-S."/>
        </authorList>
    </citation>
    <scope>NUCLEOTIDE SEQUENCE [LARGE SCALE GENOMIC DNA]</scope>
    <source>
        <strain evidence="2 3">SA3-5</strain>
    </source>
</reference>
<dbReference type="RefSeq" id="WP_271347837.1">
    <property type="nucleotide sequence ID" value="NZ_JAQJZJ010000004.1"/>
</dbReference>
<sequence length="746" mass="76669">MNTKHLLKKLPSCLLGAIFAAGIASTTMVQAIDGNPPGLFELEGNTIDSGAPGTDWGALYGGATPANLITYTGVIADPAPQTIYWKGGSKDINDVPDWWQKDGSVPDKDDITNAYAAAYNNPADVCLTAGGVAVLCSDATAVGDPVHEAGDLIVYFGLDRYANSGDAFAGFWFFQDDVAISGSQFTGQHVGRVGMPGDANYAPGDLLVLVEYPQASGAVPEVKVYEWDPLDLDGDNVANNLDLLITQSNAECDQLGGKLACAISNLQDLAGEPAWPYTPKSGSGLPFESFFEGGINVTQLLGGTPCFSSFLAETRASRSETATLKDFALGGFDVCGADVTKNCEATINQVGDQVDVAFDGTAVNTGGLALYVELEDDQSGSMIDAVCFDVGGDGCDAGDAVPTGLNTLPASKATFTLGAGETVRYEGSYVVTQFDDQTSFTDIVSLKFFEDASDTVPIDTETATATCPPQGTPGIAVFKNCINPNIEDGDTFIADIVGTVSNTGNVKLVNVMLSDTVFSFGDLTVVYDANENGVVDGGELAFSNGGDLAAGEQLAFAAAVSSGTPSHTNTLTASGANFFDDTDTVSDNDTASCTPNLNPDLTIVKVCDDAIGGGTGVQLVVDNGQVVVEVGNIITVSNPGNEDLTNVSISDSDVQTLVKMSGGAGLTCSGNSCTGTMDNGDVVVLKQTYRPDGQNILGALSNPSGVSFKNTASASGTGVLSGTPLGPLTADAICELCACPDCPPEP</sequence>
<keyword evidence="1" id="KW-0732">Signal</keyword>
<protein>
    <recommendedName>
        <fullName evidence="4">DUF11 domain-containing protein</fullName>
    </recommendedName>
</protein>
<evidence type="ECO:0008006" key="4">
    <source>
        <dbReference type="Google" id="ProtNLM"/>
    </source>
</evidence>
<proteinExistence type="predicted"/>
<name>A0ABT4XFF8_9PSED</name>
<dbReference type="EMBL" id="JAQJZJ010000004">
    <property type="protein sequence ID" value="MDA7086944.1"/>
    <property type="molecule type" value="Genomic_DNA"/>
</dbReference>
<evidence type="ECO:0000256" key="1">
    <source>
        <dbReference type="SAM" id="SignalP"/>
    </source>
</evidence>
<comment type="caution">
    <text evidence="2">The sequence shown here is derived from an EMBL/GenBank/DDBJ whole genome shotgun (WGS) entry which is preliminary data.</text>
</comment>
<accession>A0ABT4XFF8</accession>
<feature type="chain" id="PRO_5046822205" description="DUF11 domain-containing protein" evidence="1">
    <location>
        <begin position="32"/>
        <end position="746"/>
    </location>
</feature>
<evidence type="ECO:0000313" key="3">
    <source>
        <dbReference type="Proteomes" id="UP001212042"/>
    </source>
</evidence>
<dbReference type="Proteomes" id="UP001212042">
    <property type="component" value="Unassembled WGS sequence"/>
</dbReference>
<organism evidence="2 3">
    <name type="scientific">Pseudomonas aestuarii</name>
    <dbReference type="NCBI Taxonomy" id="3018340"/>
    <lineage>
        <taxon>Bacteria</taxon>
        <taxon>Pseudomonadati</taxon>
        <taxon>Pseudomonadota</taxon>
        <taxon>Gammaproteobacteria</taxon>
        <taxon>Pseudomonadales</taxon>
        <taxon>Pseudomonadaceae</taxon>
        <taxon>Pseudomonas</taxon>
    </lineage>
</organism>
<keyword evidence="3" id="KW-1185">Reference proteome</keyword>
<gene>
    <name evidence="2" type="ORF">PH586_11170</name>
</gene>